<dbReference type="RefSeq" id="WP_120355550.1">
    <property type="nucleotide sequence ID" value="NZ_RAQO01000007.1"/>
</dbReference>
<dbReference type="EMBL" id="RAQO01000007">
    <property type="protein sequence ID" value="RKF17526.1"/>
    <property type="molecule type" value="Genomic_DNA"/>
</dbReference>
<evidence type="ECO:0000313" key="2">
    <source>
        <dbReference type="Proteomes" id="UP000286482"/>
    </source>
</evidence>
<dbReference type="AlphaFoldDB" id="A0A420EA17"/>
<keyword evidence="2" id="KW-1185">Reference proteome</keyword>
<accession>A0A420EA17</accession>
<dbReference type="OrthoDB" id="5600861at2"/>
<comment type="caution">
    <text evidence="1">The sequence shown here is derived from an EMBL/GenBank/DDBJ whole genome shotgun (WGS) entry which is preliminary data.</text>
</comment>
<organism evidence="1 2">
    <name type="scientific">Alginatibacterium sediminis</name>
    <dbReference type="NCBI Taxonomy" id="2164068"/>
    <lineage>
        <taxon>Bacteria</taxon>
        <taxon>Pseudomonadati</taxon>
        <taxon>Pseudomonadota</taxon>
        <taxon>Gammaproteobacteria</taxon>
        <taxon>Alteromonadales</taxon>
        <taxon>Alteromonadaceae</taxon>
        <taxon>Alginatibacterium</taxon>
    </lineage>
</organism>
<dbReference type="Proteomes" id="UP000286482">
    <property type="component" value="Unassembled WGS sequence"/>
</dbReference>
<gene>
    <name evidence="1" type="ORF">DBZ36_13905</name>
</gene>
<sequence>MQDYGLLINGSPLAKAVHWLSHQHAHDKKTVYAAALRFDLNIKDEQFLIEHFVFDQDVNPMK</sequence>
<name>A0A420EA17_9ALTE</name>
<protein>
    <submittedName>
        <fullName evidence="1">Uncharacterized protein</fullName>
    </submittedName>
</protein>
<reference evidence="1 2" key="1">
    <citation type="submission" date="2018-09" db="EMBL/GenBank/DDBJ databases">
        <authorList>
            <person name="Wang Z."/>
        </authorList>
    </citation>
    <scope>NUCLEOTIDE SEQUENCE [LARGE SCALE GENOMIC DNA]</scope>
    <source>
        <strain evidence="1 2">ALS 81</strain>
    </source>
</reference>
<evidence type="ECO:0000313" key="1">
    <source>
        <dbReference type="EMBL" id="RKF17526.1"/>
    </source>
</evidence>
<proteinExistence type="predicted"/>